<evidence type="ECO:0000313" key="5">
    <source>
        <dbReference type="EMBL" id="KAK2074886.1"/>
    </source>
</evidence>
<proteinExistence type="inferred from homology"/>
<evidence type="ECO:0000313" key="6">
    <source>
        <dbReference type="Proteomes" id="UP001217918"/>
    </source>
</evidence>
<organism evidence="5 6">
    <name type="scientific">Phyllachora maydis</name>
    <dbReference type="NCBI Taxonomy" id="1825666"/>
    <lineage>
        <taxon>Eukaryota</taxon>
        <taxon>Fungi</taxon>
        <taxon>Dikarya</taxon>
        <taxon>Ascomycota</taxon>
        <taxon>Pezizomycotina</taxon>
        <taxon>Sordariomycetes</taxon>
        <taxon>Sordariomycetidae</taxon>
        <taxon>Phyllachorales</taxon>
        <taxon>Phyllachoraceae</taxon>
        <taxon>Phyllachora</taxon>
    </lineage>
</organism>
<keyword evidence="3" id="KW-0560">Oxidoreductase</keyword>
<dbReference type="EMBL" id="JAQQPM010000008">
    <property type="protein sequence ID" value="KAK2074886.1"/>
    <property type="molecule type" value="Genomic_DNA"/>
</dbReference>
<accession>A0AAD9IBQ0</accession>
<keyword evidence="6" id="KW-1185">Reference proteome</keyword>
<evidence type="ECO:0000256" key="1">
    <source>
        <dbReference type="ARBA" id="ARBA00010617"/>
    </source>
</evidence>
<dbReference type="Proteomes" id="UP001217918">
    <property type="component" value="Unassembled WGS sequence"/>
</dbReference>
<comment type="similarity">
    <text evidence="1">Belongs to the cytochrome P450 family.</text>
</comment>
<keyword evidence="4" id="KW-0408">Iron</keyword>
<dbReference type="InterPro" id="IPR036396">
    <property type="entry name" value="Cyt_P450_sf"/>
</dbReference>
<dbReference type="InterPro" id="IPR050364">
    <property type="entry name" value="Cytochrome_P450_fung"/>
</dbReference>
<dbReference type="AlphaFoldDB" id="A0AAD9IBQ0"/>
<evidence type="ECO:0000256" key="4">
    <source>
        <dbReference type="ARBA" id="ARBA00023004"/>
    </source>
</evidence>
<keyword evidence="2" id="KW-0479">Metal-binding</keyword>
<reference evidence="5" key="1">
    <citation type="journal article" date="2023" name="Mol. Plant Microbe Interact.">
        <title>Elucidating the Obligate Nature and Biological Capacity of an Invasive Fungal Corn Pathogen.</title>
        <authorList>
            <person name="MacCready J.S."/>
            <person name="Roggenkamp E.M."/>
            <person name="Gdanetz K."/>
            <person name="Chilvers M.I."/>
        </authorList>
    </citation>
    <scope>NUCLEOTIDE SEQUENCE</scope>
    <source>
        <strain evidence="5">PM02</strain>
    </source>
</reference>
<evidence type="ECO:0000256" key="3">
    <source>
        <dbReference type="ARBA" id="ARBA00023002"/>
    </source>
</evidence>
<evidence type="ECO:0000256" key="2">
    <source>
        <dbReference type="ARBA" id="ARBA00022723"/>
    </source>
</evidence>
<dbReference type="SUPFAM" id="SSF48264">
    <property type="entry name" value="Cytochrome P450"/>
    <property type="match status" value="1"/>
</dbReference>
<protein>
    <submittedName>
        <fullName evidence="5">Uncharacterized protein</fullName>
    </submittedName>
</protein>
<name>A0AAD9IBQ0_9PEZI</name>
<dbReference type="PANTHER" id="PTHR46300:SF4">
    <property type="entry name" value="CYTOCHROME P450 98A3"/>
    <property type="match status" value="1"/>
</dbReference>
<dbReference type="GO" id="GO:0004497">
    <property type="term" value="F:monooxygenase activity"/>
    <property type="evidence" value="ECO:0007669"/>
    <property type="project" value="InterPro"/>
</dbReference>
<dbReference type="GO" id="GO:0016705">
    <property type="term" value="F:oxidoreductase activity, acting on paired donors, with incorporation or reduction of molecular oxygen"/>
    <property type="evidence" value="ECO:0007669"/>
    <property type="project" value="InterPro"/>
</dbReference>
<gene>
    <name evidence="5" type="ORF">P8C59_009056</name>
</gene>
<dbReference type="GO" id="GO:0005506">
    <property type="term" value="F:iron ion binding"/>
    <property type="evidence" value="ECO:0007669"/>
    <property type="project" value="InterPro"/>
</dbReference>
<comment type="caution">
    <text evidence="5">The sequence shown here is derived from an EMBL/GenBank/DDBJ whole genome shotgun (WGS) entry which is preliminary data.</text>
</comment>
<dbReference type="PANTHER" id="PTHR46300">
    <property type="entry name" value="P450, PUTATIVE (EUROFUNG)-RELATED-RELATED"/>
    <property type="match status" value="1"/>
</dbReference>
<dbReference type="Gene3D" id="1.10.630.10">
    <property type="entry name" value="Cytochrome P450"/>
    <property type="match status" value="1"/>
</dbReference>
<sequence>MMTLGMFDAAGVAAIYLLDREPVARSPHWDDVPWLPYVNAFVQEVFRWRSVAVIGGQPHSPTRDDRYCGWLPSRAASTRAQRGRRCGDSSSIAGAVPSWGSRKAGIAINSAYAEVVRSTTVQAPNGAWHRCASTLRLHHDLNQK</sequence>
<dbReference type="GO" id="GO:0020037">
    <property type="term" value="F:heme binding"/>
    <property type="evidence" value="ECO:0007669"/>
    <property type="project" value="InterPro"/>
</dbReference>